<feature type="binding site" evidence="18">
    <location>
        <position position="113"/>
    </location>
    <ligand>
        <name>Ca(2+)</name>
        <dbReference type="ChEBI" id="CHEBI:29108"/>
        <label>1</label>
    </ligand>
</feature>
<evidence type="ECO:0000256" key="14">
    <source>
        <dbReference type="ARBA" id="ARBA00023180"/>
    </source>
</evidence>
<dbReference type="Gene3D" id="1.10.420.10">
    <property type="entry name" value="Peroxidase, domain 2"/>
    <property type="match status" value="1"/>
</dbReference>
<dbReference type="SUPFAM" id="SSF48113">
    <property type="entry name" value="Heme-dependent peroxidases"/>
    <property type="match status" value="1"/>
</dbReference>
<dbReference type="GO" id="GO:0005576">
    <property type="term" value="C:extracellular region"/>
    <property type="evidence" value="ECO:0007669"/>
    <property type="project" value="UniProtKB-SubCell"/>
</dbReference>
<feature type="disulfide bond" evidence="20">
    <location>
        <begin position="243"/>
        <end position="268"/>
    </location>
</feature>
<evidence type="ECO:0000256" key="3">
    <source>
        <dbReference type="ARBA" id="ARBA00006873"/>
    </source>
</evidence>
<dbReference type="PRINTS" id="PR00461">
    <property type="entry name" value="PLPEROXIDASE"/>
</dbReference>
<comment type="cofactor">
    <cofactor evidence="18 21">
        <name>Ca(2+)</name>
        <dbReference type="ChEBI" id="CHEBI:29108"/>
    </cofactor>
    <text evidence="18 21">Binds 2 calcium ions per subunit.</text>
</comment>
<evidence type="ECO:0000313" key="25">
    <source>
        <dbReference type="Proteomes" id="UP000289738"/>
    </source>
</evidence>
<keyword evidence="7 21" id="KW-0349">Heme</keyword>
<dbReference type="InterPro" id="IPR010255">
    <property type="entry name" value="Haem_peroxidase_sf"/>
</dbReference>
<evidence type="ECO:0000256" key="17">
    <source>
        <dbReference type="PIRSR" id="PIRSR600823-2"/>
    </source>
</evidence>
<evidence type="ECO:0000256" key="12">
    <source>
        <dbReference type="ARBA" id="ARBA00023004"/>
    </source>
</evidence>
<evidence type="ECO:0000256" key="13">
    <source>
        <dbReference type="ARBA" id="ARBA00023157"/>
    </source>
</evidence>
<feature type="binding site" evidence="18">
    <location>
        <position position="131"/>
    </location>
    <ligand>
        <name>Ca(2+)</name>
        <dbReference type="ChEBI" id="CHEBI:29108"/>
        <label>1</label>
    </ligand>
</feature>
<evidence type="ECO:0000256" key="9">
    <source>
        <dbReference type="ARBA" id="ARBA00022729"/>
    </source>
</evidence>
<feature type="binding site" evidence="18">
    <location>
        <position position="117"/>
    </location>
    <ligand>
        <name>Ca(2+)</name>
        <dbReference type="ChEBI" id="CHEBI:29108"/>
        <label>1</label>
    </ligand>
</feature>
<evidence type="ECO:0000256" key="2">
    <source>
        <dbReference type="ARBA" id="ARBA00002322"/>
    </source>
</evidence>
<evidence type="ECO:0000256" key="8">
    <source>
        <dbReference type="ARBA" id="ARBA00022723"/>
    </source>
</evidence>
<evidence type="ECO:0000256" key="11">
    <source>
        <dbReference type="ARBA" id="ARBA00023002"/>
    </source>
</evidence>
<keyword evidence="25" id="KW-1185">Reference proteome</keyword>
<feature type="binding site" evidence="18">
    <location>
        <position position="284"/>
    </location>
    <ligand>
        <name>Ca(2+)</name>
        <dbReference type="ChEBI" id="CHEBI:29108"/>
        <label>2</label>
    </ligand>
</feature>
<evidence type="ECO:0000259" key="23">
    <source>
        <dbReference type="PROSITE" id="PS50873"/>
    </source>
</evidence>
<dbReference type="GO" id="GO:0020037">
    <property type="term" value="F:heme binding"/>
    <property type="evidence" value="ECO:0007669"/>
    <property type="project" value="UniProtKB-UniRule"/>
</dbReference>
<feature type="binding site" evidence="17">
    <location>
        <position position="206"/>
    </location>
    <ligand>
        <name>substrate</name>
    </ligand>
</feature>
<keyword evidence="22" id="KW-1133">Transmembrane helix</keyword>
<evidence type="ECO:0000256" key="16">
    <source>
        <dbReference type="PIRSR" id="PIRSR600823-1"/>
    </source>
</evidence>
<dbReference type="OrthoDB" id="2113341at2759"/>
<dbReference type="Pfam" id="PF00141">
    <property type="entry name" value="peroxidase"/>
    <property type="match status" value="1"/>
</dbReference>
<evidence type="ECO:0000256" key="6">
    <source>
        <dbReference type="ARBA" id="ARBA00022559"/>
    </source>
</evidence>
<evidence type="ECO:0000256" key="4">
    <source>
        <dbReference type="ARBA" id="ARBA00012313"/>
    </source>
</evidence>
<evidence type="ECO:0000256" key="1">
    <source>
        <dbReference type="ARBA" id="ARBA00000189"/>
    </source>
</evidence>
<evidence type="ECO:0000256" key="22">
    <source>
        <dbReference type="SAM" id="Phobius"/>
    </source>
</evidence>
<feature type="binding site" evidence="18">
    <location>
        <position position="237"/>
    </location>
    <ligand>
        <name>Ca(2+)</name>
        <dbReference type="ChEBI" id="CHEBI:29108"/>
        <label>2</label>
    </ligand>
</feature>
<evidence type="ECO:0000256" key="10">
    <source>
        <dbReference type="ARBA" id="ARBA00022837"/>
    </source>
</evidence>
<dbReference type="InterPro" id="IPR019793">
    <property type="entry name" value="Peroxidases_heam-ligand_BS"/>
</dbReference>
<dbReference type="InterPro" id="IPR019794">
    <property type="entry name" value="Peroxidases_AS"/>
</dbReference>
<feature type="site" description="Transition state stabilizer" evidence="19">
    <location>
        <position position="105"/>
    </location>
</feature>
<dbReference type="GO" id="GO:0042744">
    <property type="term" value="P:hydrogen peroxide catabolic process"/>
    <property type="evidence" value="ECO:0007669"/>
    <property type="project" value="UniProtKB-KW"/>
</dbReference>
<dbReference type="PROSITE" id="PS00435">
    <property type="entry name" value="PEROXIDASE_1"/>
    <property type="match status" value="1"/>
</dbReference>
<reference evidence="24 25" key="1">
    <citation type="submission" date="2019-01" db="EMBL/GenBank/DDBJ databases">
        <title>Sequencing of cultivated peanut Arachis hypogaea provides insights into genome evolution and oil improvement.</title>
        <authorList>
            <person name="Chen X."/>
        </authorList>
    </citation>
    <scope>NUCLEOTIDE SEQUENCE [LARGE SCALE GENOMIC DNA]</scope>
    <source>
        <strain evidence="25">cv. Fuhuasheng</strain>
        <tissue evidence="24">Leaves</tissue>
    </source>
</reference>
<keyword evidence="5 21" id="KW-0964">Secreted</keyword>
<keyword evidence="6 21" id="KW-0575">Peroxidase</keyword>
<dbReference type="EMBL" id="SDMP01000020">
    <property type="protein sequence ID" value="RYQ83527.1"/>
    <property type="molecule type" value="Genomic_DNA"/>
</dbReference>
<evidence type="ECO:0000256" key="20">
    <source>
        <dbReference type="PIRSR" id="PIRSR600823-5"/>
    </source>
</evidence>
<keyword evidence="11 21" id="KW-0560">Oxidoreductase</keyword>
<dbReference type="InterPro" id="IPR002016">
    <property type="entry name" value="Haem_peroxidase"/>
</dbReference>
<sequence length="361" mass="39993">MGFIQLIYQFYPRSHFKGKHQPSISNSSFVYCKLIRKLKYMASYYYYYFLLFVLVATAAISEADSKTKLSKDFYSRSCPKLLPIVKDEVIKAVNKETRMGASLLRLHFHDCFVNGCDASILLDNTKKFAGEKTAAANNNSARGFDVIDDIKTKVEKACPRIVSCADILALAARDSVVYLGGPSWEVGLGRRDSTTASRAAANNSIPAPFFSLTTLKSNFANHGLSAEDLVALSGGHTIGLARCVQFRAHIYNDSNIDASFAKSLRSKCPRKGNDAVLAPLELQTPTHFDNLYYKNLLVKRGLLHSDQELLNGGSTSALVKKFAANKNEFFKAFSKGMVKMSSIKPLTGRKGQIRIHCRKVN</sequence>
<evidence type="ECO:0000256" key="15">
    <source>
        <dbReference type="ARBA" id="ARBA00023324"/>
    </source>
</evidence>
<dbReference type="PANTHER" id="PTHR31388">
    <property type="entry name" value="PEROXIDASE 72-RELATED"/>
    <property type="match status" value="1"/>
</dbReference>
<feature type="transmembrane region" description="Helical" evidence="22">
    <location>
        <begin position="44"/>
        <end position="61"/>
    </location>
</feature>
<dbReference type="FunFam" id="1.10.520.10:FF:000001">
    <property type="entry name" value="Peroxidase"/>
    <property type="match status" value="1"/>
</dbReference>
<evidence type="ECO:0000256" key="5">
    <source>
        <dbReference type="ARBA" id="ARBA00022525"/>
    </source>
</evidence>
<keyword evidence="15 21" id="KW-0376">Hydrogen peroxide</keyword>
<keyword evidence="22" id="KW-0812">Transmembrane</keyword>
<dbReference type="GO" id="GO:0006979">
    <property type="term" value="P:response to oxidative stress"/>
    <property type="evidence" value="ECO:0007669"/>
    <property type="project" value="UniProtKB-UniRule"/>
</dbReference>
<keyword evidence="14" id="KW-0325">Glycoprotein</keyword>
<dbReference type="PRINTS" id="PR00458">
    <property type="entry name" value="PEROXIDASE"/>
</dbReference>
<dbReference type="Gene3D" id="1.10.520.10">
    <property type="match status" value="1"/>
</dbReference>
<keyword evidence="12 18" id="KW-0408">Iron</keyword>
<keyword evidence="10 18" id="KW-0106">Calcium</keyword>
<dbReference type="GO" id="GO:0140825">
    <property type="term" value="F:lactoperoxidase activity"/>
    <property type="evidence" value="ECO:0007669"/>
    <property type="project" value="UniProtKB-EC"/>
</dbReference>
<dbReference type="PANTHER" id="PTHR31388:SF264">
    <property type="entry name" value="PEROXIDASE 59"/>
    <property type="match status" value="1"/>
</dbReference>
<feature type="binding site" description="axial binding residue" evidence="18">
    <location>
        <position position="236"/>
    </location>
    <ligand>
        <name>heme b</name>
        <dbReference type="ChEBI" id="CHEBI:60344"/>
    </ligand>
    <ligandPart>
        <name>Fe</name>
        <dbReference type="ChEBI" id="CHEBI:18248"/>
    </ligandPart>
</feature>
<evidence type="ECO:0000313" key="24">
    <source>
        <dbReference type="EMBL" id="RYQ83527.1"/>
    </source>
</evidence>
<comment type="catalytic activity">
    <reaction evidence="1 21">
        <text>2 a phenolic donor + H2O2 = 2 a phenolic radical donor + 2 H2O</text>
        <dbReference type="Rhea" id="RHEA:56136"/>
        <dbReference type="ChEBI" id="CHEBI:15377"/>
        <dbReference type="ChEBI" id="CHEBI:16240"/>
        <dbReference type="ChEBI" id="CHEBI:139520"/>
        <dbReference type="ChEBI" id="CHEBI:139521"/>
        <dbReference type="EC" id="1.11.1.7"/>
    </reaction>
</comment>
<feature type="binding site" evidence="18">
    <location>
        <position position="119"/>
    </location>
    <ligand>
        <name>Ca(2+)</name>
        <dbReference type="ChEBI" id="CHEBI:29108"/>
        <label>1</label>
    </ligand>
</feature>
<feature type="disulfide bond" evidence="20">
    <location>
        <begin position="164"/>
        <end position="357"/>
    </location>
</feature>
<evidence type="ECO:0000256" key="18">
    <source>
        <dbReference type="PIRSR" id="PIRSR600823-3"/>
    </source>
</evidence>
<dbReference type="Proteomes" id="UP000289738">
    <property type="component" value="Chromosome B10"/>
</dbReference>
<feature type="binding site" evidence="18">
    <location>
        <position position="289"/>
    </location>
    <ligand>
        <name>Ca(2+)</name>
        <dbReference type="ChEBI" id="CHEBI:29108"/>
        <label>2</label>
    </ligand>
</feature>
<dbReference type="CDD" id="cd00693">
    <property type="entry name" value="secretory_peroxidase"/>
    <property type="match status" value="1"/>
</dbReference>
<comment type="subcellular location">
    <subcellularLocation>
        <location evidence="21">Secreted</location>
    </subcellularLocation>
</comment>
<protein>
    <recommendedName>
        <fullName evidence="4 21">Peroxidase</fullName>
        <ecNumber evidence="4 21">1.11.1.7</ecNumber>
    </recommendedName>
</protein>
<comment type="function">
    <text evidence="2">Removal of H(2)O(2), oxidation of toxic reductants, biosynthesis and degradation of lignin, suberization, auxin catabolism, response to environmental stresses such as wounding, pathogen attack and oxidative stress. These functions might be dependent on each isozyme/isoform in each plant tissue.</text>
</comment>
<evidence type="ECO:0000256" key="21">
    <source>
        <dbReference type="RuleBase" id="RU362060"/>
    </source>
</evidence>
<name>A0A444X1G0_ARAHY</name>
<feature type="disulfide bond" evidence="20">
    <location>
        <begin position="78"/>
        <end position="158"/>
    </location>
</feature>
<dbReference type="GO" id="GO:0046872">
    <property type="term" value="F:metal ion binding"/>
    <property type="evidence" value="ECO:0007669"/>
    <property type="project" value="UniProtKB-UniRule"/>
</dbReference>
<keyword evidence="8 18" id="KW-0479">Metal-binding</keyword>
<dbReference type="PROSITE" id="PS00436">
    <property type="entry name" value="PEROXIDASE_2"/>
    <property type="match status" value="1"/>
</dbReference>
<dbReference type="EC" id="1.11.1.7" evidence="4 21"/>
<comment type="cofactor">
    <cofactor evidence="18 21">
        <name>heme b</name>
        <dbReference type="ChEBI" id="CHEBI:60344"/>
    </cofactor>
    <text evidence="18 21">Binds 1 heme b (iron(II)-protoporphyrin IX) group per subunit.</text>
</comment>
<feature type="binding site" evidence="18">
    <location>
        <position position="110"/>
    </location>
    <ligand>
        <name>Ca(2+)</name>
        <dbReference type="ChEBI" id="CHEBI:29108"/>
        <label>1</label>
    </ligand>
</feature>
<feature type="active site" description="Proton acceptor" evidence="16">
    <location>
        <position position="109"/>
    </location>
</feature>
<keyword evidence="13 20" id="KW-1015">Disulfide bond</keyword>
<evidence type="ECO:0000256" key="7">
    <source>
        <dbReference type="ARBA" id="ARBA00022617"/>
    </source>
</evidence>
<accession>A0A444X1G0</accession>
<keyword evidence="22" id="KW-0472">Membrane</keyword>
<proteinExistence type="inferred from homology"/>
<feature type="disulfide bond" evidence="20">
    <location>
        <begin position="111"/>
        <end position="116"/>
    </location>
</feature>
<evidence type="ECO:0000256" key="19">
    <source>
        <dbReference type="PIRSR" id="PIRSR600823-4"/>
    </source>
</evidence>
<comment type="caution">
    <text evidence="24">The sequence shown here is derived from an EMBL/GenBank/DDBJ whole genome shotgun (WGS) entry which is preliminary data.</text>
</comment>
<keyword evidence="9" id="KW-0732">Signal</keyword>
<dbReference type="InterPro" id="IPR000823">
    <property type="entry name" value="Peroxidase_pln"/>
</dbReference>
<dbReference type="STRING" id="3818.A0A444X1G0"/>
<comment type="similarity">
    <text evidence="21">Belongs to the peroxidase family. Classical plant (class III) peroxidase subfamily.</text>
</comment>
<feature type="binding site" evidence="18">
    <location>
        <position position="115"/>
    </location>
    <ligand>
        <name>Ca(2+)</name>
        <dbReference type="ChEBI" id="CHEBI:29108"/>
        <label>1</label>
    </ligand>
</feature>
<dbReference type="InterPro" id="IPR033905">
    <property type="entry name" value="Secretory_peroxidase"/>
</dbReference>
<gene>
    <name evidence="24" type="ORF">Ahy_B10g102238</name>
</gene>
<comment type="similarity">
    <text evidence="3">Belongs to the peroxidase family. Ascorbate peroxidase subfamily.</text>
</comment>
<dbReference type="PROSITE" id="PS50873">
    <property type="entry name" value="PEROXIDASE_4"/>
    <property type="match status" value="1"/>
</dbReference>
<dbReference type="AlphaFoldDB" id="A0A444X1G0"/>
<feature type="domain" description="Plant heme peroxidase family profile" evidence="23">
    <location>
        <begin position="68"/>
        <end position="361"/>
    </location>
</feature>
<organism evidence="24 25">
    <name type="scientific">Arachis hypogaea</name>
    <name type="common">Peanut</name>
    <dbReference type="NCBI Taxonomy" id="3818"/>
    <lineage>
        <taxon>Eukaryota</taxon>
        <taxon>Viridiplantae</taxon>
        <taxon>Streptophyta</taxon>
        <taxon>Embryophyta</taxon>
        <taxon>Tracheophyta</taxon>
        <taxon>Spermatophyta</taxon>
        <taxon>Magnoliopsida</taxon>
        <taxon>eudicotyledons</taxon>
        <taxon>Gunneridae</taxon>
        <taxon>Pentapetalae</taxon>
        <taxon>rosids</taxon>
        <taxon>fabids</taxon>
        <taxon>Fabales</taxon>
        <taxon>Fabaceae</taxon>
        <taxon>Papilionoideae</taxon>
        <taxon>50 kb inversion clade</taxon>
        <taxon>dalbergioids sensu lato</taxon>
        <taxon>Dalbergieae</taxon>
        <taxon>Pterocarpus clade</taxon>
        <taxon>Arachis</taxon>
    </lineage>
</organism>
<dbReference type="FunFam" id="1.10.420.10:FF:000001">
    <property type="entry name" value="Peroxidase"/>
    <property type="match status" value="1"/>
</dbReference>